<evidence type="ECO:0000313" key="2">
    <source>
        <dbReference type="Proteomes" id="UP000269154"/>
    </source>
</evidence>
<name>A0A3N6PED3_9CYAN</name>
<organism evidence="1 2">
    <name type="scientific">Okeania hirsuta</name>
    <dbReference type="NCBI Taxonomy" id="1458930"/>
    <lineage>
        <taxon>Bacteria</taxon>
        <taxon>Bacillati</taxon>
        <taxon>Cyanobacteriota</taxon>
        <taxon>Cyanophyceae</taxon>
        <taxon>Oscillatoriophycideae</taxon>
        <taxon>Oscillatoriales</taxon>
        <taxon>Microcoleaceae</taxon>
        <taxon>Okeania</taxon>
    </lineage>
</organism>
<dbReference type="PANTHER" id="PTHR34849">
    <property type="entry name" value="SSL5025 PROTEIN"/>
    <property type="match status" value="1"/>
</dbReference>
<sequence>MNKNLLERITINPNICHGKPCLLGLRYPVEFILELLSSGMTIEEILEDYDDLERDDILAALQ</sequence>
<gene>
    <name evidence="1" type="ORF">D5R40_07775</name>
</gene>
<dbReference type="EMBL" id="RCBY01000030">
    <property type="protein sequence ID" value="RQH48297.1"/>
    <property type="molecule type" value="Genomic_DNA"/>
</dbReference>
<dbReference type="PANTHER" id="PTHR34849:SF3">
    <property type="entry name" value="SSR2962 PROTEIN"/>
    <property type="match status" value="1"/>
</dbReference>
<dbReference type="AlphaFoldDB" id="A0A3N6PED3"/>
<evidence type="ECO:0000313" key="1">
    <source>
        <dbReference type="EMBL" id="RQH48297.1"/>
    </source>
</evidence>
<dbReference type="Pfam" id="PF04255">
    <property type="entry name" value="DUF433"/>
    <property type="match status" value="1"/>
</dbReference>
<keyword evidence="2" id="KW-1185">Reference proteome</keyword>
<protein>
    <submittedName>
        <fullName evidence="1">DUF433 domain-containing protein</fullName>
    </submittedName>
</protein>
<dbReference type="SUPFAM" id="SSF46689">
    <property type="entry name" value="Homeodomain-like"/>
    <property type="match status" value="1"/>
</dbReference>
<dbReference type="Gene3D" id="1.10.10.10">
    <property type="entry name" value="Winged helix-like DNA-binding domain superfamily/Winged helix DNA-binding domain"/>
    <property type="match status" value="1"/>
</dbReference>
<accession>A0A3N6PED3</accession>
<proteinExistence type="predicted"/>
<dbReference type="OrthoDB" id="9808242at2"/>
<dbReference type="InterPro" id="IPR009057">
    <property type="entry name" value="Homeodomain-like_sf"/>
</dbReference>
<comment type="caution">
    <text evidence="1">The sequence shown here is derived from an EMBL/GenBank/DDBJ whole genome shotgun (WGS) entry which is preliminary data.</text>
</comment>
<reference evidence="1 2" key="1">
    <citation type="journal article" date="2018" name="ACS Chem. Biol.">
        <title>Ketoreductase domain dysfunction expands chemodiversity: malyngamide biosynthesis in the cyanobacterium Okeania hirsuta.</title>
        <authorList>
            <person name="Moss N.A."/>
            <person name="Leao T."/>
            <person name="Rankin M."/>
            <person name="McCullough T.M."/>
            <person name="Qu P."/>
            <person name="Korobeynikov A."/>
            <person name="Smith J.L."/>
            <person name="Gerwick L."/>
            <person name="Gerwick W.H."/>
        </authorList>
    </citation>
    <scope>NUCLEOTIDE SEQUENCE [LARGE SCALE GENOMIC DNA]</scope>
    <source>
        <strain evidence="1 2">PAB10Feb10-1</strain>
    </source>
</reference>
<dbReference type="Proteomes" id="UP000269154">
    <property type="component" value="Unassembled WGS sequence"/>
</dbReference>
<dbReference type="InterPro" id="IPR036388">
    <property type="entry name" value="WH-like_DNA-bd_sf"/>
</dbReference>
<dbReference type="InterPro" id="IPR007367">
    <property type="entry name" value="DUF433"/>
</dbReference>